<dbReference type="AlphaFoldDB" id="A0A5Q2RK50"/>
<gene>
    <name evidence="8" type="ORF">GH723_17595</name>
</gene>
<dbReference type="InterPro" id="IPR005238">
    <property type="entry name" value="ComB-like"/>
</dbReference>
<evidence type="ECO:0000256" key="2">
    <source>
        <dbReference type="ARBA" id="ARBA00009997"/>
    </source>
</evidence>
<sequence>MSSADGGGRDPGWFEQRAWRWRFEWGPNGLRRLAPVVDVVVVVDVLRFTTAVDVAVARGAEVFPYRWKDGSEHEFAAARGAVVASNRMGPTGEAPWSLSPASLASIPSGTRLVLPSPNGSALCVGAVEAGARAVFAGCLRNASAVARAASDAAGPCGTIAVIAAGERWNGATGPLRPALEDQLGAGAILAAVDDAASLSPEACAARAAFLDARPHLAEVVASCSSGIELAERGQSVDLDWAADHDASACAPVLDGERLVDAR</sequence>
<dbReference type="SUPFAM" id="SSF142823">
    <property type="entry name" value="ComB-like"/>
    <property type="match status" value="1"/>
</dbReference>
<dbReference type="PANTHER" id="PTHR37311">
    <property type="entry name" value="2-PHOSPHOSULFOLACTATE PHOSPHATASE-RELATED"/>
    <property type="match status" value="1"/>
</dbReference>
<dbReference type="GO" id="GO:0000287">
    <property type="term" value="F:magnesium ion binding"/>
    <property type="evidence" value="ECO:0007669"/>
    <property type="project" value="InterPro"/>
</dbReference>
<evidence type="ECO:0000256" key="1">
    <source>
        <dbReference type="ARBA" id="ARBA00001946"/>
    </source>
</evidence>
<dbReference type="KEGG" id="atq:GH723_17595"/>
<protein>
    <recommendedName>
        <fullName evidence="4">Probable 2-phosphosulfolactate phosphatase</fullName>
        <ecNumber evidence="3">3.1.3.71</ecNumber>
    </recommendedName>
</protein>
<dbReference type="GO" id="GO:0050532">
    <property type="term" value="F:2-phosphosulfolactate phosphatase activity"/>
    <property type="evidence" value="ECO:0007669"/>
    <property type="project" value="UniProtKB-EC"/>
</dbReference>
<dbReference type="InterPro" id="IPR036702">
    <property type="entry name" value="ComB-like_sf"/>
</dbReference>
<evidence type="ECO:0000313" key="8">
    <source>
        <dbReference type="EMBL" id="QGG97178.1"/>
    </source>
</evidence>
<organism evidence="8 9">
    <name type="scientific">Actinomarinicola tropica</name>
    <dbReference type="NCBI Taxonomy" id="2789776"/>
    <lineage>
        <taxon>Bacteria</taxon>
        <taxon>Bacillati</taxon>
        <taxon>Actinomycetota</taxon>
        <taxon>Acidimicrobiia</taxon>
        <taxon>Acidimicrobiales</taxon>
        <taxon>Iamiaceae</taxon>
        <taxon>Actinomarinicola</taxon>
    </lineage>
</organism>
<evidence type="ECO:0000256" key="5">
    <source>
        <dbReference type="ARBA" id="ARBA00022801"/>
    </source>
</evidence>
<evidence type="ECO:0000256" key="3">
    <source>
        <dbReference type="ARBA" id="ARBA00012953"/>
    </source>
</evidence>
<evidence type="ECO:0000256" key="6">
    <source>
        <dbReference type="ARBA" id="ARBA00022842"/>
    </source>
</evidence>
<comment type="similarity">
    <text evidence="2">Belongs to the ComB family.</text>
</comment>
<comment type="cofactor">
    <cofactor evidence="1">
        <name>Mg(2+)</name>
        <dbReference type="ChEBI" id="CHEBI:18420"/>
    </cofactor>
</comment>
<evidence type="ECO:0000256" key="4">
    <source>
        <dbReference type="ARBA" id="ARBA00021948"/>
    </source>
</evidence>
<proteinExistence type="inferred from homology"/>
<keyword evidence="9" id="KW-1185">Reference proteome</keyword>
<keyword evidence="5" id="KW-0378">Hydrolase</keyword>
<comment type="catalytic activity">
    <reaction evidence="7">
        <text>(2R)-O-phospho-3-sulfolactate + H2O = (2R)-3-sulfolactate + phosphate</text>
        <dbReference type="Rhea" id="RHEA:23416"/>
        <dbReference type="ChEBI" id="CHEBI:15377"/>
        <dbReference type="ChEBI" id="CHEBI:15597"/>
        <dbReference type="ChEBI" id="CHEBI:43474"/>
        <dbReference type="ChEBI" id="CHEBI:58738"/>
        <dbReference type="EC" id="3.1.3.71"/>
    </reaction>
</comment>
<evidence type="ECO:0000313" key="9">
    <source>
        <dbReference type="Proteomes" id="UP000334019"/>
    </source>
</evidence>
<dbReference type="Gene3D" id="3.90.1560.10">
    <property type="entry name" value="ComB-like"/>
    <property type="match status" value="1"/>
</dbReference>
<evidence type="ECO:0000256" key="7">
    <source>
        <dbReference type="ARBA" id="ARBA00033711"/>
    </source>
</evidence>
<dbReference type="PANTHER" id="PTHR37311:SF1">
    <property type="entry name" value="2-PHOSPHOSULFOLACTATE PHOSPHATASE-RELATED"/>
    <property type="match status" value="1"/>
</dbReference>
<dbReference type="EC" id="3.1.3.71" evidence="3"/>
<dbReference type="EMBL" id="CP045851">
    <property type="protein sequence ID" value="QGG97178.1"/>
    <property type="molecule type" value="Genomic_DNA"/>
</dbReference>
<accession>A0A5Q2RK50</accession>
<dbReference type="GO" id="GO:0050545">
    <property type="term" value="F:sulfopyruvate decarboxylase activity"/>
    <property type="evidence" value="ECO:0007669"/>
    <property type="project" value="TreeGrafter"/>
</dbReference>
<reference evidence="8 9" key="1">
    <citation type="submission" date="2019-11" db="EMBL/GenBank/DDBJ databases">
        <authorList>
            <person name="He Y."/>
        </authorList>
    </citation>
    <scope>NUCLEOTIDE SEQUENCE [LARGE SCALE GENOMIC DNA]</scope>
    <source>
        <strain evidence="8 9">SCSIO 58843</strain>
    </source>
</reference>
<keyword evidence="6" id="KW-0460">Magnesium</keyword>
<dbReference type="Proteomes" id="UP000334019">
    <property type="component" value="Chromosome"/>
</dbReference>
<name>A0A5Q2RK50_9ACTN</name>
<dbReference type="Pfam" id="PF04029">
    <property type="entry name" value="2-ph_phosp"/>
    <property type="match status" value="1"/>
</dbReference>